<name>A0ACC2TTD1_9FUNG</name>
<dbReference type="Proteomes" id="UP001165960">
    <property type="component" value="Unassembled WGS sequence"/>
</dbReference>
<evidence type="ECO:0000313" key="2">
    <source>
        <dbReference type="Proteomes" id="UP001165960"/>
    </source>
</evidence>
<evidence type="ECO:0000313" key="1">
    <source>
        <dbReference type="EMBL" id="KAJ9077736.1"/>
    </source>
</evidence>
<gene>
    <name evidence="1" type="ORF">DSO57_1014001</name>
</gene>
<comment type="caution">
    <text evidence="1">The sequence shown here is derived from an EMBL/GenBank/DDBJ whole genome shotgun (WGS) entry which is preliminary data.</text>
</comment>
<accession>A0ACC2TTD1</accession>
<organism evidence="1 2">
    <name type="scientific">Entomophthora muscae</name>
    <dbReference type="NCBI Taxonomy" id="34485"/>
    <lineage>
        <taxon>Eukaryota</taxon>
        <taxon>Fungi</taxon>
        <taxon>Fungi incertae sedis</taxon>
        <taxon>Zoopagomycota</taxon>
        <taxon>Entomophthoromycotina</taxon>
        <taxon>Entomophthoromycetes</taxon>
        <taxon>Entomophthorales</taxon>
        <taxon>Entomophthoraceae</taxon>
        <taxon>Entomophthora</taxon>
    </lineage>
</organism>
<keyword evidence="2" id="KW-1185">Reference proteome</keyword>
<dbReference type="EMBL" id="QTSX02002182">
    <property type="protein sequence ID" value="KAJ9077736.1"/>
    <property type="molecule type" value="Genomic_DNA"/>
</dbReference>
<proteinExistence type="predicted"/>
<protein>
    <submittedName>
        <fullName evidence="1">Uncharacterized protein</fullName>
    </submittedName>
</protein>
<reference evidence="1" key="1">
    <citation type="submission" date="2022-04" db="EMBL/GenBank/DDBJ databases">
        <title>Genome of the entomopathogenic fungus Entomophthora muscae.</title>
        <authorList>
            <person name="Elya C."/>
            <person name="Lovett B.R."/>
            <person name="Lee E."/>
            <person name="Macias A.M."/>
            <person name="Hajek A.E."/>
            <person name="De Bivort B.L."/>
            <person name="Kasson M.T."/>
            <person name="De Fine Licht H.H."/>
            <person name="Stajich J.E."/>
        </authorList>
    </citation>
    <scope>NUCLEOTIDE SEQUENCE</scope>
    <source>
        <strain evidence="1">Berkeley</strain>
    </source>
</reference>
<sequence length="194" mass="21666">MPRLTERGWIFANGSRALMEEFGSEEALNNHKTDFVKGGIKKDTQTPISLKAASFIDVKAALLNTLQSNKNLSLALKSGIYGAHNVSELICHLFTFKDNFEIPIPNTIRASQENRYRPTTTENEKSKSAAITSATSSEVASVPRTGFKCEKPGHMSRKCKQKNAKIHHIGADEYNYKEECEEEEATQDKEPKNC</sequence>